<evidence type="ECO:0000256" key="4">
    <source>
        <dbReference type="ARBA" id="ARBA00022989"/>
    </source>
</evidence>
<evidence type="ECO:0000256" key="3">
    <source>
        <dbReference type="ARBA" id="ARBA00022692"/>
    </source>
</evidence>
<feature type="transmembrane region" description="Helical" evidence="7">
    <location>
        <begin position="130"/>
        <end position="152"/>
    </location>
</feature>
<dbReference type="InterPro" id="IPR024791">
    <property type="entry name" value="Cyt_c/ubiquinol_Oxase_su3"/>
</dbReference>
<evidence type="ECO:0000256" key="6">
    <source>
        <dbReference type="RuleBase" id="RU003376"/>
    </source>
</evidence>
<feature type="domain" description="Heme-copper oxidase subunit III family profile" evidence="8">
    <location>
        <begin position="13"/>
        <end position="193"/>
    </location>
</feature>
<keyword evidence="3 6" id="KW-0812">Transmembrane</keyword>
<dbReference type="PANTHER" id="PTHR11403:SF10">
    <property type="entry name" value="CYTOCHROME C OXIDASE"/>
    <property type="match status" value="1"/>
</dbReference>
<dbReference type="AlphaFoldDB" id="A0A517ZKG9"/>
<feature type="transmembrane region" description="Helical" evidence="7">
    <location>
        <begin position="17"/>
        <end position="40"/>
    </location>
</feature>
<evidence type="ECO:0000256" key="1">
    <source>
        <dbReference type="ARBA" id="ARBA00004141"/>
    </source>
</evidence>
<accession>A0A517ZKG9</accession>
<keyword evidence="10" id="KW-1185">Reference proteome</keyword>
<dbReference type="PANTHER" id="PTHR11403">
    <property type="entry name" value="CYTOCHROME C OXIDASE SUBUNIT III"/>
    <property type="match status" value="1"/>
</dbReference>
<evidence type="ECO:0000313" key="9">
    <source>
        <dbReference type="EMBL" id="QDU42945.1"/>
    </source>
</evidence>
<dbReference type="KEGG" id="sdyn:Mal52_14150"/>
<feature type="transmembrane region" description="Helical" evidence="7">
    <location>
        <begin position="164"/>
        <end position="192"/>
    </location>
</feature>
<dbReference type="InterPro" id="IPR013833">
    <property type="entry name" value="Cyt_c_oxidase_su3_a-hlx"/>
</dbReference>
<dbReference type="Pfam" id="PF00510">
    <property type="entry name" value="COX3"/>
    <property type="match status" value="1"/>
</dbReference>
<name>A0A517ZKG9_9PLAN</name>
<dbReference type="InterPro" id="IPR000298">
    <property type="entry name" value="Cyt_c_oxidase-like_su3"/>
</dbReference>
<dbReference type="PROSITE" id="PS50253">
    <property type="entry name" value="COX3"/>
    <property type="match status" value="1"/>
</dbReference>
<dbReference type="EMBL" id="CP036276">
    <property type="protein sequence ID" value="QDU42945.1"/>
    <property type="molecule type" value="Genomic_DNA"/>
</dbReference>
<sequence length="195" mass="21496">MPALSDRSATHRTDARFLLRFAATVMGVALTAGALAWVLIHFIGTTPHPGRVVFPVALFASTALLACGSTAMQRALLAIRRERQRLCRRHLCQAMLAGTLFCGVQSYALYCLIQNQTPATAQADANAFLIVFAGLHAMHFCVAMLFVCYIAVRTFAGRYDHEYYLGITLCTYFWHALGVVWMVILGVFVMALGMQ</sequence>
<feature type="transmembrane region" description="Helical" evidence="7">
    <location>
        <begin position="52"/>
        <end position="71"/>
    </location>
</feature>
<dbReference type="Gene3D" id="1.20.120.80">
    <property type="entry name" value="Cytochrome c oxidase, subunit III, four-helix bundle"/>
    <property type="match status" value="1"/>
</dbReference>
<dbReference type="GO" id="GO:0019646">
    <property type="term" value="P:aerobic electron transport chain"/>
    <property type="evidence" value="ECO:0007669"/>
    <property type="project" value="InterPro"/>
</dbReference>
<dbReference type="Proteomes" id="UP000319383">
    <property type="component" value="Chromosome"/>
</dbReference>
<reference evidence="9 10" key="1">
    <citation type="submission" date="2019-02" db="EMBL/GenBank/DDBJ databases">
        <title>Deep-cultivation of Planctomycetes and their phenomic and genomic characterization uncovers novel biology.</title>
        <authorList>
            <person name="Wiegand S."/>
            <person name="Jogler M."/>
            <person name="Boedeker C."/>
            <person name="Pinto D."/>
            <person name="Vollmers J."/>
            <person name="Rivas-Marin E."/>
            <person name="Kohn T."/>
            <person name="Peeters S.H."/>
            <person name="Heuer A."/>
            <person name="Rast P."/>
            <person name="Oberbeckmann S."/>
            <person name="Bunk B."/>
            <person name="Jeske O."/>
            <person name="Meyerdierks A."/>
            <person name="Storesund J.E."/>
            <person name="Kallscheuer N."/>
            <person name="Luecker S."/>
            <person name="Lage O.M."/>
            <person name="Pohl T."/>
            <person name="Merkel B.J."/>
            <person name="Hornburger P."/>
            <person name="Mueller R.-W."/>
            <person name="Bruemmer F."/>
            <person name="Labrenz M."/>
            <person name="Spormann A.M."/>
            <person name="Op den Camp H."/>
            <person name="Overmann J."/>
            <person name="Amann R."/>
            <person name="Jetten M.S.M."/>
            <person name="Mascher T."/>
            <person name="Medema M.H."/>
            <person name="Devos D.P."/>
            <person name="Kaster A.-K."/>
            <person name="Ovreas L."/>
            <person name="Rohde M."/>
            <person name="Galperin M.Y."/>
            <person name="Jogler C."/>
        </authorList>
    </citation>
    <scope>NUCLEOTIDE SEQUENCE [LARGE SCALE GENOMIC DNA]</scope>
    <source>
        <strain evidence="9 10">Mal52</strain>
    </source>
</reference>
<comment type="subcellular location">
    <subcellularLocation>
        <location evidence="6">Cell membrane</location>
        <topology evidence="6">Multi-pass membrane protein</topology>
    </subcellularLocation>
    <subcellularLocation>
        <location evidence="1">Membrane</location>
        <topology evidence="1">Multi-pass membrane protein</topology>
    </subcellularLocation>
</comment>
<dbReference type="GO" id="GO:0004129">
    <property type="term" value="F:cytochrome-c oxidase activity"/>
    <property type="evidence" value="ECO:0007669"/>
    <property type="project" value="InterPro"/>
</dbReference>
<evidence type="ECO:0000313" key="10">
    <source>
        <dbReference type="Proteomes" id="UP000319383"/>
    </source>
</evidence>
<dbReference type="SUPFAM" id="SSF81452">
    <property type="entry name" value="Cytochrome c oxidase subunit III-like"/>
    <property type="match status" value="1"/>
</dbReference>
<proteinExistence type="inferred from homology"/>
<dbReference type="InterPro" id="IPR035973">
    <property type="entry name" value="Cyt_c_oxidase_su3-like_sf"/>
</dbReference>
<keyword evidence="4 7" id="KW-1133">Transmembrane helix</keyword>
<feature type="transmembrane region" description="Helical" evidence="7">
    <location>
        <begin position="91"/>
        <end position="110"/>
    </location>
</feature>
<evidence type="ECO:0000259" key="8">
    <source>
        <dbReference type="PROSITE" id="PS50253"/>
    </source>
</evidence>
<dbReference type="GO" id="GO:0005886">
    <property type="term" value="C:plasma membrane"/>
    <property type="evidence" value="ECO:0007669"/>
    <property type="project" value="UniProtKB-SubCell"/>
</dbReference>
<organism evidence="9 10">
    <name type="scientific">Symmachiella dynata</name>
    <dbReference type="NCBI Taxonomy" id="2527995"/>
    <lineage>
        <taxon>Bacteria</taxon>
        <taxon>Pseudomonadati</taxon>
        <taxon>Planctomycetota</taxon>
        <taxon>Planctomycetia</taxon>
        <taxon>Planctomycetales</taxon>
        <taxon>Planctomycetaceae</taxon>
        <taxon>Symmachiella</taxon>
    </lineage>
</organism>
<dbReference type="RefSeq" id="WP_145374937.1">
    <property type="nucleotide sequence ID" value="NZ_CP036276.1"/>
</dbReference>
<evidence type="ECO:0000256" key="7">
    <source>
        <dbReference type="SAM" id="Phobius"/>
    </source>
</evidence>
<evidence type="ECO:0000256" key="2">
    <source>
        <dbReference type="ARBA" id="ARBA00010581"/>
    </source>
</evidence>
<protein>
    <submittedName>
        <fullName evidence="9">Cytochrome o ubiquinol oxidase subunit III</fullName>
    </submittedName>
</protein>
<evidence type="ECO:0000256" key="5">
    <source>
        <dbReference type="ARBA" id="ARBA00023136"/>
    </source>
</evidence>
<keyword evidence="5 7" id="KW-0472">Membrane</keyword>
<comment type="similarity">
    <text evidence="2 6">Belongs to the cytochrome c oxidase subunit 3 family.</text>
</comment>
<gene>
    <name evidence="9" type="ORF">Mal52_14150</name>
</gene>